<dbReference type="STRING" id="1051891.A0A0C3LQM0"/>
<dbReference type="Proteomes" id="UP000054248">
    <property type="component" value="Unassembled WGS sequence"/>
</dbReference>
<protein>
    <recommendedName>
        <fullName evidence="2">WW domain-containing protein</fullName>
    </recommendedName>
</protein>
<keyword evidence="4" id="KW-1185">Reference proteome</keyword>
<keyword evidence="1" id="KW-0472">Membrane</keyword>
<feature type="transmembrane region" description="Helical" evidence="1">
    <location>
        <begin position="328"/>
        <end position="349"/>
    </location>
</feature>
<organism evidence="3 4">
    <name type="scientific">Tulasnella calospora MUT 4182</name>
    <dbReference type="NCBI Taxonomy" id="1051891"/>
    <lineage>
        <taxon>Eukaryota</taxon>
        <taxon>Fungi</taxon>
        <taxon>Dikarya</taxon>
        <taxon>Basidiomycota</taxon>
        <taxon>Agaricomycotina</taxon>
        <taxon>Agaricomycetes</taxon>
        <taxon>Cantharellales</taxon>
        <taxon>Tulasnellaceae</taxon>
        <taxon>Tulasnella</taxon>
    </lineage>
</organism>
<dbReference type="PROSITE" id="PS50020">
    <property type="entry name" value="WW_DOMAIN_2"/>
    <property type="match status" value="1"/>
</dbReference>
<name>A0A0C3LQM0_9AGAM</name>
<keyword evidence="1" id="KW-1133">Transmembrane helix</keyword>
<dbReference type="SUPFAM" id="SSF51045">
    <property type="entry name" value="WW domain"/>
    <property type="match status" value="1"/>
</dbReference>
<keyword evidence="1" id="KW-0812">Transmembrane</keyword>
<evidence type="ECO:0000259" key="2">
    <source>
        <dbReference type="PROSITE" id="PS50020"/>
    </source>
</evidence>
<dbReference type="OrthoDB" id="2674421at2759"/>
<dbReference type="InterPro" id="IPR001202">
    <property type="entry name" value="WW_dom"/>
</dbReference>
<evidence type="ECO:0000313" key="3">
    <source>
        <dbReference type="EMBL" id="KIO23732.1"/>
    </source>
</evidence>
<dbReference type="EMBL" id="KN823077">
    <property type="protein sequence ID" value="KIO23732.1"/>
    <property type="molecule type" value="Genomic_DNA"/>
</dbReference>
<reference evidence="4" key="2">
    <citation type="submission" date="2015-01" db="EMBL/GenBank/DDBJ databases">
        <title>Evolutionary Origins and Diversification of the Mycorrhizal Mutualists.</title>
        <authorList>
            <consortium name="DOE Joint Genome Institute"/>
            <consortium name="Mycorrhizal Genomics Consortium"/>
            <person name="Kohler A."/>
            <person name="Kuo A."/>
            <person name="Nagy L.G."/>
            <person name="Floudas D."/>
            <person name="Copeland A."/>
            <person name="Barry K.W."/>
            <person name="Cichocki N."/>
            <person name="Veneault-Fourrey C."/>
            <person name="LaButti K."/>
            <person name="Lindquist E.A."/>
            <person name="Lipzen A."/>
            <person name="Lundell T."/>
            <person name="Morin E."/>
            <person name="Murat C."/>
            <person name="Riley R."/>
            <person name="Ohm R."/>
            <person name="Sun H."/>
            <person name="Tunlid A."/>
            <person name="Henrissat B."/>
            <person name="Grigoriev I.V."/>
            <person name="Hibbett D.S."/>
            <person name="Martin F."/>
        </authorList>
    </citation>
    <scope>NUCLEOTIDE SEQUENCE [LARGE SCALE GENOMIC DNA]</scope>
    <source>
        <strain evidence="4">MUT 4182</strain>
    </source>
</reference>
<proteinExistence type="predicted"/>
<dbReference type="AlphaFoldDB" id="A0A0C3LQM0"/>
<dbReference type="HOGENOM" id="CLU_015091_3_3_1"/>
<sequence length="444" mass="49989">MAETTIPASTRFERTPDGAALPQGWAVYLHPEGNTYYFNPETSVVSDTDPRRNGVIALFNTALQKIHDQLSHDLKAAGVEVFLSVSDSSTRLPEGAVEYYVVDYEHRSIFWIADVNIVTDLAGSAGTVDRFESMEQLRLSLEPEFWTHVEYYPCHQAIYDQKAEKELTAALRHGCVDDTTAPGSVFPYGADECLRYLKLLERFSRDDESTEIYRRSWIARLWASICRSRYINRHGLPYPRVDRLQGVQSYLRQQTRESISMALGEALCLGMSKRTFARLTELWNGRIIYQRHWQPFLDQERSEWRWTALGGLYLLMMNGIQSGSGTSFILVVTSASFTCSAFILSALMLQAHSAERLKTASDISSYISMTESLDHGLRPLSIAFTLPKALLVYGMLVFGANSVHHVASQLQNEPVQMLYMTTAAAAIPMFTALVVYRAYGPAAP</sequence>
<feature type="transmembrane region" description="Helical" evidence="1">
    <location>
        <begin position="379"/>
        <end position="398"/>
    </location>
</feature>
<feature type="transmembrane region" description="Helical" evidence="1">
    <location>
        <begin position="418"/>
        <end position="439"/>
    </location>
</feature>
<evidence type="ECO:0000313" key="4">
    <source>
        <dbReference type="Proteomes" id="UP000054248"/>
    </source>
</evidence>
<accession>A0A0C3LQM0</accession>
<feature type="domain" description="WW" evidence="2">
    <location>
        <begin position="19"/>
        <end position="52"/>
    </location>
</feature>
<reference evidence="3 4" key="1">
    <citation type="submission" date="2014-04" db="EMBL/GenBank/DDBJ databases">
        <authorList>
            <consortium name="DOE Joint Genome Institute"/>
            <person name="Kuo A."/>
            <person name="Girlanda M."/>
            <person name="Perotto S."/>
            <person name="Kohler A."/>
            <person name="Nagy L.G."/>
            <person name="Floudas D."/>
            <person name="Copeland A."/>
            <person name="Barry K.W."/>
            <person name="Cichocki N."/>
            <person name="Veneault-Fourrey C."/>
            <person name="LaButti K."/>
            <person name="Lindquist E.A."/>
            <person name="Lipzen A."/>
            <person name="Lundell T."/>
            <person name="Morin E."/>
            <person name="Murat C."/>
            <person name="Sun H."/>
            <person name="Tunlid A."/>
            <person name="Henrissat B."/>
            <person name="Grigoriev I.V."/>
            <person name="Hibbett D.S."/>
            <person name="Martin F."/>
            <person name="Nordberg H.P."/>
            <person name="Cantor M.N."/>
            <person name="Hua S.X."/>
        </authorList>
    </citation>
    <scope>NUCLEOTIDE SEQUENCE [LARGE SCALE GENOMIC DNA]</scope>
    <source>
        <strain evidence="3 4">MUT 4182</strain>
    </source>
</reference>
<dbReference type="Gene3D" id="2.20.70.10">
    <property type="match status" value="1"/>
</dbReference>
<gene>
    <name evidence="3" type="ORF">M407DRAFT_26797</name>
</gene>
<evidence type="ECO:0000256" key="1">
    <source>
        <dbReference type="SAM" id="Phobius"/>
    </source>
</evidence>
<dbReference type="InterPro" id="IPR036020">
    <property type="entry name" value="WW_dom_sf"/>
</dbReference>